<evidence type="ECO:0000256" key="1">
    <source>
        <dbReference type="SAM" id="MobiDB-lite"/>
    </source>
</evidence>
<feature type="compositionally biased region" description="Polar residues" evidence="1">
    <location>
        <begin position="1976"/>
        <end position="1995"/>
    </location>
</feature>
<protein>
    <submittedName>
        <fullName evidence="3">FANCI solenoid 1</fullName>
    </submittedName>
</protein>
<sequence>MLIDEKPFTVNDLYHAFDDSTSYGEQEVILTRMVKLFVSGEIGSQQTTIRELCDYLQLNLHTLHTDALVRLGLTIVSELQHASSSSKTEIVNLLPQIVSLCSEFPQIETRGVSFSGNEFASLILKAFCKFKTAPIQLLISIVSILPDMFLTFDEIKNCVLWCFQILQKSELSDSKQLVSFFYRLFLLHEEGLDVTIIKQTILYFDFLEKRCNEEPKEPSEDTMESALSFSSVVKLEGSVLIQFQMNTMTHQAPAQAVLTLLRKEQSLQTPFSLALVLTLSRNTFYQSTVTAFLTKLLDQTPPTSPSLLPTTTSLSTPTLIRLLPRTPHWDSINDNLVDFFCQHISHTTPSTLSSSNSTFDPPGLATINRTVDLFLTHRNNLSLPSVQTILIDSLTSHPPPPPLVSAVGLAWIFTTHPHAHETIAMRVVTELSVSVNASGTGFVWALTWLMMVAVKPSLIDLTPRSLVTLLRHSSTQNLITTLVESLATLHPHTASITLNTILDVLLSPTIQSPQSQTYSQSPLSISSQSLLPPTTLSALYNRLDLVIRKGLLHRDSSIRHTSLALTVQILKTLLNNPRQSSLLHSPSFPTRLFGDESLSQTFHSFLSRLHRLLASDAFTRLRLFHSLISLIPHFSPNSPLSISTLVSSITPFILSPLSLFFTLLPLPDHTQSFLTLTFEPTINLHFRGRQTERIKSMAIAFANGKSELRVNYDTGRAVNQSMYLQHPLHIHLLAILSLVHSTMAHLFCSDTLFLLLQTPLDPAISFIGLFSNTEHEQPPQQVLTQLWSFLCQLSTRFRHSTIDDIRAGAIRTAGRHNTEAGEDDSGQGTEIEKTVLMEAAECCDVLIAHCLLTLHQQSLLQTQTPMRSGIHERNEEGTFSKVTPAETSKLFAEAASNHFGSHSIEGCLEAIFTLHHGLLREAKKLPSRRQNLAPPNSDESKRSRGRSRASESEDILNPDFAALPTLPLEACFAFAELYIAHIAQPVTNNDETTNTGILLYENQQLLTHIFFSAAHHIRLIQKRCHPHVDTIRAQTVALTASLSLSLQVSSHLASISHRGSSALLSVFEWVDSTITAAYDLFAPSVDQKKRVVHLDQKRSADLSTSLDSITIEDTAAIELEQKEALFCVLLSSSPESLSFSRDVITNGINGIDSENTDLEISNGDLIKRRIMNTNKRLLSQILSSPHLCLSTDQNEAERAFNTDNDDENDDVGPIVKQKRGKVSGSDPSLQNPQKRAVSTFTTPGDEEKEKPKSDSERDQLIAILRNDFSKQRSKQDNGPIAIEPSQNETMLPESLFDSVVDSAMLVESEPISTQLRPAPFTLRPSDPPPTSGASSDLQKKQVLLTEFNVIHSIRQGAIQSKQLDKLIVEGTSELIRIIVSQVHSLVLLPDLSCVSFLLDLAERVLIPHLLGEEILSTNHAESTKAILNLSEEKRRALGEAHASDEEILKEEWQKIGTRVLRTNLLCHFGSGSLAPFNSLTVSLHIAYHIIRKGHPPHSSAIRSLSMARTQSTQNPGQPIQDPLFVDDPLSGETYSDMICSDAVVPTVMMSIHLCSELVQQLTDSIGLRMKEVSFISTPAAITSQDTPEVLSLPSLQCSISSLRTSLVHFTHLCGPISSLIQTITLNFIPIQRSLQLLLSFLKLVHSLIKWFSSSTSKQNLLFRVAVLHPLPLHTSSTSQPTSNATTTLLEIFLSFLFVCGDRVFSILNPYFNLPIRNEKTTQTETALFSQLILFGEQVRGGVQDLNEKLRGWMKREEEREIEERVVKEEDSGMGDSPTHSSLLHHRTEQTDWDKLQHTLEDIERAYPPLRTRDFRIEGDRTMVELRPKIGEVARSASERSTTQGKTQQNHSEENRSVTQRAPPEKAKRVISADDSDSSSDEKPSHTAPKTARVNRMIMSDDDEPVFVTPQPVQKRSGSKESKGKTQRAANSTSQVDASQTKKHLKSPSDKTDLSNCHVIPTPTAPHPTPPVGDVSPQDTQQDYVESPISSAQPRQSAEAKRALGVRSIRVSSLTSPSSRASTQIMSPQTNQIRANPLSAKGSDGQKVPRRTGLSKKAG</sequence>
<feature type="region of interest" description="Disordered" evidence="1">
    <location>
        <begin position="925"/>
        <end position="953"/>
    </location>
</feature>
<dbReference type="Pfam" id="PF14675">
    <property type="entry name" value="FANCI_S1"/>
    <property type="match status" value="1"/>
</dbReference>
<evidence type="ECO:0000259" key="2">
    <source>
        <dbReference type="Pfam" id="PF14675"/>
    </source>
</evidence>
<dbReference type="InterPro" id="IPR029308">
    <property type="entry name" value="FANCI_S1"/>
</dbReference>
<feature type="domain" description="FANCI solenoid 1" evidence="2">
    <location>
        <begin position="35"/>
        <end position="244"/>
    </location>
</feature>
<evidence type="ECO:0000313" key="4">
    <source>
        <dbReference type="Proteomes" id="UP001281761"/>
    </source>
</evidence>
<name>A0ABQ9XMK3_9EUKA</name>
<dbReference type="EMBL" id="JARBJD010000102">
    <property type="protein sequence ID" value="KAK2952548.1"/>
    <property type="molecule type" value="Genomic_DNA"/>
</dbReference>
<dbReference type="Proteomes" id="UP001281761">
    <property type="component" value="Unassembled WGS sequence"/>
</dbReference>
<reference evidence="3 4" key="1">
    <citation type="journal article" date="2022" name="bioRxiv">
        <title>Genomics of Preaxostyla Flagellates Illuminates Evolutionary Transitions and the Path Towards Mitochondrial Loss.</title>
        <authorList>
            <person name="Novak L.V.F."/>
            <person name="Treitli S.C."/>
            <person name="Pyrih J."/>
            <person name="Halakuc P."/>
            <person name="Pipaliya S.V."/>
            <person name="Vacek V."/>
            <person name="Brzon O."/>
            <person name="Soukal P."/>
            <person name="Eme L."/>
            <person name="Dacks J.B."/>
            <person name="Karnkowska A."/>
            <person name="Elias M."/>
            <person name="Hampl V."/>
        </authorList>
    </citation>
    <scope>NUCLEOTIDE SEQUENCE [LARGE SCALE GENOMIC DNA]</scope>
    <source>
        <strain evidence="3">NAU3</strain>
        <tissue evidence="3">Gut</tissue>
    </source>
</reference>
<feature type="compositionally biased region" description="Polar residues" evidence="1">
    <location>
        <begin position="1927"/>
        <end position="1938"/>
    </location>
</feature>
<feature type="region of interest" description="Disordered" evidence="1">
    <location>
        <begin position="1826"/>
        <end position="2058"/>
    </location>
</feature>
<feature type="compositionally biased region" description="Polar residues" evidence="1">
    <location>
        <begin position="1838"/>
        <end position="1849"/>
    </location>
</feature>
<feature type="region of interest" description="Disordered" evidence="1">
    <location>
        <begin position="1200"/>
        <end position="1289"/>
    </location>
</feature>
<keyword evidence="4" id="KW-1185">Reference proteome</keyword>
<feature type="region of interest" description="Disordered" evidence="1">
    <location>
        <begin position="1764"/>
        <end position="1787"/>
    </location>
</feature>
<feature type="compositionally biased region" description="Polar residues" evidence="1">
    <location>
        <begin position="1225"/>
        <end position="1242"/>
    </location>
</feature>
<feature type="compositionally biased region" description="Basic residues" evidence="1">
    <location>
        <begin position="2047"/>
        <end position="2058"/>
    </location>
</feature>
<evidence type="ECO:0000313" key="3">
    <source>
        <dbReference type="EMBL" id="KAK2952548.1"/>
    </source>
</evidence>
<feature type="compositionally biased region" description="Polar residues" evidence="1">
    <location>
        <begin position="2022"/>
        <end position="2033"/>
    </location>
</feature>
<feature type="region of interest" description="Disordered" evidence="1">
    <location>
        <begin position="1315"/>
        <end position="1337"/>
    </location>
</feature>
<accession>A0ABQ9XMK3</accession>
<proteinExistence type="predicted"/>
<feature type="compositionally biased region" description="Basic and acidic residues" evidence="1">
    <location>
        <begin position="1245"/>
        <end position="1259"/>
    </location>
</feature>
<organism evidence="3 4">
    <name type="scientific">Blattamonas nauphoetae</name>
    <dbReference type="NCBI Taxonomy" id="2049346"/>
    <lineage>
        <taxon>Eukaryota</taxon>
        <taxon>Metamonada</taxon>
        <taxon>Preaxostyla</taxon>
        <taxon>Oxymonadida</taxon>
        <taxon>Blattamonas</taxon>
    </lineage>
</organism>
<comment type="caution">
    <text evidence="3">The sequence shown here is derived from an EMBL/GenBank/DDBJ whole genome shotgun (WGS) entry which is preliminary data.</text>
</comment>
<gene>
    <name evidence="3" type="ORF">BLNAU_12514</name>
</gene>
<feature type="compositionally biased region" description="Basic and acidic residues" evidence="1">
    <location>
        <begin position="1862"/>
        <end position="1871"/>
    </location>
</feature>
<feature type="compositionally biased region" description="Low complexity" evidence="1">
    <location>
        <begin position="2006"/>
        <end position="2021"/>
    </location>
</feature>